<accession>A0A0K9PSN1</accession>
<sequence>MNYKRGKTVGGTQHTHADRPSIHPVHGLAWLPMKKPSRDRIYDLSIQRYARNSLLRTLDEKIIEKGGRWLPRVTALYMIECLARSLKPISVRA</sequence>
<gene>
    <name evidence="2" type="ORF">ZOSMA_171G00440</name>
</gene>
<keyword evidence="3" id="KW-1185">Reference proteome</keyword>
<dbReference type="AlphaFoldDB" id="A0A0K9PSN1"/>
<proteinExistence type="predicted"/>
<evidence type="ECO:0000256" key="1">
    <source>
        <dbReference type="SAM" id="MobiDB-lite"/>
    </source>
</evidence>
<organism evidence="2 3">
    <name type="scientific">Zostera marina</name>
    <name type="common">Eelgrass</name>
    <dbReference type="NCBI Taxonomy" id="29655"/>
    <lineage>
        <taxon>Eukaryota</taxon>
        <taxon>Viridiplantae</taxon>
        <taxon>Streptophyta</taxon>
        <taxon>Embryophyta</taxon>
        <taxon>Tracheophyta</taxon>
        <taxon>Spermatophyta</taxon>
        <taxon>Magnoliopsida</taxon>
        <taxon>Liliopsida</taxon>
        <taxon>Zosteraceae</taxon>
        <taxon>Zostera</taxon>
    </lineage>
</organism>
<dbReference type="EMBL" id="LFYR01000647">
    <property type="protein sequence ID" value="KMZ71964.1"/>
    <property type="molecule type" value="Genomic_DNA"/>
</dbReference>
<evidence type="ECO:0000313" key="2">
    <source>
        <dbReference type="EMBL" id="KMZ71964.1"/>
    </source>
</evidence>
<reference evidence="3" key="1">
    <citation type="journal article" date="2016" name="Nature">
        <title>The genome of the seagrass Zostera marina reveals angiosperm adaptation to the sea.</title>
        <authorList>
            <person name="Olsen J.L."/>
            <person name="Rouze P."/>
            <person name="Verhelst B."/>
            <person name="Lin Y.-C."/>
            <person name="Bayer T."/>
            <person name="Collen J."/>
            <person name="Dattolo E."/>
            <person name="De Paoli E."/>
            <person name="Dittami S."/>
            <person name="Maumus F."/>
            <person name="Michel G."/>
            <person name="Kersting A."/>
            <person name="Lauritano C."/>
            <person name="Lohaus R."/>
            <person name="Toepel M."/>
            <person name="Tonon T."/>
            <person name="Vanneste K."/>
            <person name="Amirebrahimi M."/>
            <person name="Brakel J."/>
            <person name="Bostroem C."/>
            <person name="Chovatia M."/>
            <person name="Grimwood J."/>
            <person name="Jenkins J.W."/>
            <person name="Jueterbock A."/>
            <person name="Mraz A."/>
            <person name="Stam W.T."/>
            <person name="Tice H."/>
            <person name="Bornberg-Bauer E."/>
            <person name="Green P.J."/>
            <person name="Pearson G.A."/>
            <person name="Procaccini G."/>
            <person name="Duarte C.M."/>
            <person name="Schmutz J."/>
            <person name="Reusch T.B.H."/>
            <person name="Van de Peer Y."/>
        </authorList>
    </citation>
    <scope>NUCLEOTIDE SEQUENCE [LARGE SCALE GENOMIC DNA]</scope>
    <source>
        <strain evidence="3">cv. Finnish</strain>
    </source>
</reference>
<comment type="caution">
    <text evidence="2">The sequence shown here is derived from an EMBL/GenBank/DDBJ whole genome shotgun (WGS) entry which is preliminary data.</text>
</comment>
<name>A0A0K9PSN1_ZOSMR</name>
<evidence type="ECO:0000313" key="3">
    <source>
        <dbReference type="Proteomes" id="UP000036987"/>
    </source>
</evidence>
<protein>
    <submittedName>
        <fullName evidence="2">Uncharacterized protein</fullName>
    </submittedName>
</protein>
<dbReference type="Proteomes" id="UP000036987">
    <property type="component" value="Unassembled WGS sequence"/>
</dbReference>
<feature type="region of interest" description="Disordered" evidence="1">
    <location>
        <begin position="1"/>
        <end position="21"/>
    </location>
</feature>